<comment type="caution">
    <text evidence="1">The sequence shown here is derived from an EMBL/GenBank/DDBJ whole genome shotgun (WGS) entry which is preliminary data.</text>
</comment>
<organism evidence="1">
    <name type="scientific">bioreactor metagenome</name>
    <dbReference type="NCBI Taxonomy" id="1076179"/>
    <lineage>
        <taxon>unclassified sequences</taxon>
        <taxon>metagenomes</taxon>
        <taxon>ecological metagenomes</taxon>
    </lineage>
</organism>
<dbReference type="EMBL" id="VSSQ01000002">
    <property type="protein sequence ID" value="MPL56027.1"/>
    <property type="molecule type" value="Genomic_DNA"/>
</dbReference>
<name>A0A644SP00_9ZZZZ</name>
<sequence length="150" mass="17653">MSNITTDLESFENIDYPKNIYELLLALKQQPIEINLNNSSQLNYTTDEQLTGENWLDGKPIYRKGFTGISDGEFNDFSFKDICDNLISAKGYLRQSTQDIPYLIGNYETYDYKVEFQFEPTESLMFRLKEKSINRFTPHYYAISLEYTKK</sequence>
<reference evidence="1" key="1">
    <citation type="submission" date="2019-08" db="EMBL/GenBank/DDBJ databases">
        <authorList>
            <person name="Kucharzyk K."/>
            <person name="Murdoch R.W."/>
            <person name="Higgins S."/>
            <person name="Loffler F."/>
        </authorList>
    </citation>
    <scope>NUCLEOTIDE SEQUENCE</scope>
</reference>
<dbReference type="AlphaFoldDB" id="A0A644SP00"/>
<protein>
    <submittedName>
        <fullName evidence="1">Uncharacterized protein</fullName>
    </submittedName>
</protein>
<evidence type="ECO:0000313" key="1">
    <source>
        <dbReference type="EMBL" id="MPL56027.1"/>
    </source>
</evidence>
<gene>
    <name evidence="1" type="ORF">SDC9_01509</name>
</gene>
<accession>A0A644SP00</accession>
<proteinExistence type="predicted"/>